<accession>A0AAE4JX49</accession>
<protein>
    <submittedName>
        <fullName evidence="2">Uncharacterized protein</fullName>
    </submittedName>
</protein>
<dbReference type="EMBL" id="JAVMIP010000006">
    <property type="protein sequence ID" value="MDS3860788.1"/>
    <property type="molecule type" value="Genomic_DNA"/>
</dbReference>
<gene>
    <name evidence="2" type="ORF">RIF25_08165</name>
</gene>
<feature type="transmembrane region" description="Helical" evidence="1">
    <location>
        <begin position="6"/>
        <end position="25"/>
    </location>
</feature>
<name>A0AAE4JX49_9CYAN</name>
<organism evidence="2 3">
    <name type="scientific">Pseudocalidococcus azoricus BACA0444</name>
    <dbReference type="NCBI Taxonomy" id="2918990"/>
    <lineage>
        <taxon>Bacteria</taxon>
        <taxon>Bacillati</taxon>
        <taxon>Cyanobacteriota</taxon>
        <taxon>Cyanophyceae</taxon>
        <taxon>Acaryochloridales</taxon>
        <taxon>Thermosynechococcaceae</taxon>
        <taxon>Pseudocalidococcus</taxon>
        <taxon>Pseudocalidococcus azoricus</taxon>
    </lineage>
</organism>
<keyword evidence="1" id="KW-1133">Transmembrane helix</keyword>
<sequence length="125" mass="13500">MGYIEPPYFLLVASLVAAIACGRAFEITLKERVGEWSRTRSTRILSQLQGEQLFVPYLGICGGVCSFLASGLSIYGFPLWLSGIVSFILTLGTGALIWSQLGKLLSLLAQGGSQAIDLDTLDIRE</sequence>
<feature type="transmembrane region" description="Helical" evidence="1">
    <location>
        <begin position="80"/>
        <end position="98"/>
    </location>
</feature>
<evidence type="ECO:0000256" key="1">
    <source>
        <dbReference type="SAM" id="Phobius"/>
    </source>
</evidence>
<dbReference type="Proteomes" id="UP001268256">
    <property type="component" value="Unassembled WGS sequence"/>
</dbReference>
<dbReference type="RefSeq" id="WP_322878053.1">
    <property type="nucleotide sequence ID" value="NZ_JAVMIP010000006.1"/>
</dbReference>
<reference evidence="3" key="1">
    <citation type="submission" date="2023-07" db="EMBL/GenBank/DDBJ databases">
        <authorList>
            <person name="Luz R."/>
            <person name="Cordeiro R."/>
            <person name="Fonseca A."/>
            <person name="Goncalves V."/>
        </authorList>
    </citation>
    <scope>NUCLEOTIDE SEQUENCE [LARGE SCALE GENOMIC DNA]</scope>
    <source>
        <strain evidence="3">BACA0444</strain>
    </source>
</reference>
<keyword evidence="3" id="KW-1185">Reference proteome</keyword>
<proteinExistence type="predicted"/>
<dbReference type="AlphaFoldDB" id="A0AAE4JX49"/>
<evidence type="ECO:0000313" key="3">
    <source>
        <dbReference type="Proteomes" id="UP001268256"/>
    </source>
</evidence>
<comment type="caution">
    <text evidence="2">The sequence shown here is derived from an EMBL/GenBank/DDBJ whole genome shotgun (WGS) entry which is preliminary data.</text>
</comment>
<evidence type="ECO:0000313" key="2">
    <source>
        <dbReference type="EMBL" id="MDS3860788.1"/>
    </source>
</evidence>
<keyword evidence="1" id="KW-0812">Transmembrane</keyword>
<feature type="transmembrane region" description="Helical" evidence="1">
    <location>
        <begin position="53"/>
        <end position="74"/>
    </location>
</feature>
<keyword evidence="1" id="KW-0472">Membrane</keyword>